<evidence type="ECO:0000313" key="4">
    <source>
        <dbReference type="Proteomes" id="UP001174934"/>
    </source>
</evidence>
<feature type="transmembrane region" description="Helical" evidence="2">
    <location>
        <begin position="231"/>
        <end position="256"/>
    </location>
</feature>
<sequence length="536" mass="58357">MAPVAIESQPRYAPLALVASHIGTVAYLSYKIGMGLYRSHTALGPAQETRLRVSQRQKLTTAFASLAALGFALAVSSSLSYLTISYTAWASERGIEVPNSLFGGSTPSADGRNATSLHIASWLSDTPIYYDAFEIVAEKARRLWWGQQLNLAMVSWNMLLAVEGRRRNIPFLWAYSLLAHLVGLSFAQNLFYVAMLLTPSPIAIWKASRTGIPAEAPNWGPTPGLLYTYLVFHYGAIFCLPCAAGTGIFPVVATAVKMLSFAPLALHTVVPESWGETRLHCRGGYKSLTRVFHFMSVVSGLMHLEATAGSISYNLPESYKHRHSLKIPFDTKKRTPWERSTTAIEAVLGSMTDHPAVAIVGKDALLCAFSLGLWAAVRAIDVKDVLRLAAPYFKGPEVEELMKTQEQIEQNEAEEIARLAAEPSMTLRRRGRPAKSSVASISSSNGPSDEATPIRRGRPRKIKQEPTPDPEPDLEEVPGDATYEPSPEEEAELVEGDIVPDDDFDWESASLAWGLTALGGLGTGCSAVYGAECISR</sequence>
<name>A0AA39XC83_9PEZI</name>
<protein>
    <submittedName>
        <fullName evidence="3">Uncharacterized protein</fullName>
    </submittedName>
</protein>
<evidence type="ECO:0000256" key="1">
    <source>
        <dbReference type="SAM" id="MobiDB-lite"/>
    </source>
</evidence>
<dbReference type="AlphaFoldDB" id="A0AA39XC83"/>
<evidence type="ECO:0000256" key="2">
    <source>
        <dbReference type="SAM" id="Phobius"/>
    </source>
</evidence>
<gene>
    <name evidence="3" type="ORF">B0T17DRAFT_590199</name>
</gene>
<feature type="region of interest" description="Disordered" evidence="1">
    <location>
        <begin position="419"/>
        <end position="502"/>
    </location>
</feature>
<proteinExistence type="predicted"/>
<feature type="transmembrane region" description="Helical" evidence="2">
    <location>
        <begin position="12"/>
        <end position="30"/>
    </location>
</feature>
<keyword evidence="2" id="KW-0472">Membrane</keyword>
<keyword evidence="2" id="KW-1133">Transmembrane helix</keyword>
<accession>A0AA39XC83</accession>
<feature type="compositionally biased region" description="Acidic residues" evidence="1">
    <location>
        <begin position="486"/>
        <end position="502"/>
    </location>
</feature>
<evidence type="ECO:0000313" key="3">
    <source>
        <dbReference type="EMBL" id="KAK0630792.1"/>
    </source>
</evidence>
<feature type="compositionally biased region" description="Low complexity" evidence="1">
    <location>
        <begin position="436"/>
        <end position="448"/>
    </location>
</feature>
<organism evidence="3 4">
    <name type="scientific">Bombardia bombarda</name>
    <dbReference type="NCBI Taxonomy" id="252184"/>
    <lineage>
        <taxon>Eukaryota</taxon>
        <taxon>Fungi</taxon>
        <taxon>Dikarya</taxon>
        <taxon>Ascomycota</taxon>
        <taxon>Pezizomycotina</taxon>
        <taxon>Sordariomycetes</taxon>
        <taxon>Sordariomycetidae</taxon>
        <taxon>Sordariales</taxon>
        <taxon>Lasiosphaeriaceae</taxon>
        <taxon>Bombardia</taxon>
    </lineage>
</organism>
<keyword evidence="4" id="KW-1185">Reference proteome</keyword>
<feature type="transmembrane region" description="Helical" evidence="2">
    <location>
        <begin position="59"/>
        <end position="84"/>
    </location>
</feature>
<keyword evidence="2" id="KW-0812">Transmembrane</keyword>
<dbReference type="EMBL" id="JAULSR010000002">
    <property type="protein sequence ID" value="KAK0630792.1"/>
    <property type="molecule type" value="Genomic_DNA"/>
</dbReference>
<reference evidence="3" key="1">
    <citation type="submission" date="2023-06" db="EMBL/GenBank/DDBJ databases">
        <title>Genome-scale phylogeny and comparative genomics of the fungal order Sordariales.</title>
        <authorList>
            <consortium name="Lawrence Berkeley National Laboratory"/>
            <person name="Hensen N."/>
            <person name="Bonometti L."/>
            <person name="Westerberg I."/>
            <person name="Brannstrom I.O."/>
            <person name="Guillou S."/>
            <person name="Cros-Aarteil S."/>
            <person name="Calhoun S."/>
            <person name="Haridas S."/>
            <person name="Kuo A."/>
            <person name="Mondo S."/>
            <person name="Pangilinan J."/>
            <person name="Riley R."/>
            <person name="LaButti K."/>
            <person name="Andreopoulos B."/>
            <person name="Lipzen A."/>
            <person name="Chen C."/>
            <person name="Yanf M."/>
            <person name="Daum C."/>
            <person name="Ng V."/>
            <person name="Clum A."/>
            <person name="Steindorff A."/>
            <person name="Ohm R."/>
            <person name="Martin F."/>
            <person name="Silar P."/>
            <person name="Natvig D."/>
            <person name="Lalanne C."/>
            <person name="Gautier V."/>
            <person name="Ament-velasquez S.L."/>
            <person name="Kruys A."/>
            <person name="Hutchinson M.I."/>
            <person name="Powell A.J."/>
            <person name="Barry K."/>
            <person name="Miller A.N."/>
            <person name="Grigoriev I.V."/>
            <person name="Debuchy R."/>
            <person name="Gladieux P."/>
            <person name="Thoren M.H."/>
            <person name="Johannesson H."/>
        </authorList>
    </citation>
    <scope>NUCLEOTIDE SEQUENCE</scope>
    <source>
        <strain evidence="3">SMH3391-2</strain>
    </source>
</reference>
<feature type="compositionally biased region" description="Acidic residues" evidence="1">
    <location>
        <begin position="468"/>
        <end position="478"/>
    </location>
</feature>
<dbReference type="Proteomes" id="UP001174934">
    <property type="component" value="Unassembled WGS sequence"/>
</dbReference>
<comment type="caution">
    <text evidence="3">The sequence shown here is derived from an EMBL/GenBank/DDBJ whole genome shotgun (WGS) entry which is preliminary data.</text>
</comment>
<feature type="transmembrane region" description="Helical" evidence="2">
    <location>
        <begin position="172"/>
        <end position="195"/>
    </location>
</feature>